<dbReference type="Pfam" id="PF26090">
    <property type="entry name" value="SH3_HelY"/>
    <property type="match status" value="1"/>
</dbReference>
<dbReference type="InterPro" id="IPR058621">
    <property type="entry name" value="SH3_HelY"/>
</dbReference>
<feature type="region of interest" description="Disordered" evidence="5">
    <location>
        <begin position="654"/>
        <end position="674"/>
    </location>
</feature>
<protein>
    <submittedName>
        <fullName evidence="8">RNA helicase</fullName>
    </submittedName>
</protein>
<keyword evidence="2" id="KW-0378">Hydrolase</keyword>
<organism evidence="8 9">
    <name type="scientific">Candidatus Mycobacterium methanotrophicum</name>
    <dbReference type="NCBI Taxonomy" id="2943498"/>
    <lineage>
        <taxon>Bacteria</taxon>
        <taxon>Bacillati</taxon>
        <taxon>Actinomycetota</taxon>
        <taxon>Actinomycetes</taxon>
        <taxon>Mycobacteriales</taxon>
        <taxon>Mycobacteriaceae</taxon>
        <taxon>Mycobacterium</taxon>
    </lineage>
</organism>
<dbReference type="InterPro" id="IPR001650">
    <property type="entry name" value="Helicase_C-like"/>
</dbReference>
<keyword evidence="9" id="KW-1185">Reference proteome</keyword>
<evidence type="ECO:0000256" key="1">
    <source>
        <dbReference type="ARBA" id="ARBA00022741"/>
    </source>
</evidence>
<keyword evidence="1" id="KW-0547">Nucleotide-binding</keyword>
<feature type="domain" description="Helicase C-terminal" evidence="7">
    <location>
        <begin position="273"/>
        <end position="480"/>
    </location>
</feature>
<keyword evidence="3 8" id="KW-0347">Helicase</keyword>
<dbReference type="InterPro" id="IPR011545">
    <property type="entry name" value="DEAD/DEAH_box_helicase_dom"/>
</dbReference>
<dbReference type="SMART" id="SM00487">
    <property type="entry name" value="DEXDc"/>
    <property type="match status" value="1"/>
</dbReference>
<dbReference type="PANTHER" id="PTHR12131">
    <property type="entry name" value="ATP-DEPENDENT RNA AND DNA HELICASE"/>
    <property type="match status" value="1"/>
</dbReference>
<dbReference type="InterPro" id="IPR012961">
    <property type="entry name" value="Ski2/MTR4_C"/>
</dbReference>
<feature type="region of interest" description="Disordered" evidence="5">
    <location>
        <begin position="244"/>
        <end position="270"/>
    </location>
</feature>
<dbReference type="Pfam" id="PF00271">
    <property type="entry name" value="Helicase_C"/>
    <property type="match status" value="1"/>
</dbReference>
<dbReference type="SMART" id="SM00490">
    <property type="entry name" value="HELICc"/>
    <property type="match status" value="1"/>
</dbReference>
<evidence type="ECO:0000256" key="4">
    <source>
        <dbReference type="ARBA" id="ARBA00022840"/>
    </source>
</evidence>
<dbReference type="EMBL" id="CP097320">
    <property type="protein sequence ID" value="UQX09398.1"/>
    <property type="molecule type" value="Genomic_DNA"/>
</dbReference>
<evidence type="ECO:0000313" key="8">
    <source>
        <dbReference type="EMBL" id="UQX09398.1"/>
    </source>
</evidence>
<gene>
    <name evidence="8" type="ORF">M5I08_13270</name>
</gene>
<dbReference type="PROSITE" id="PS51194">
    <property type="entry name" value="HELICASE_CTER"/>
    <property type="match status" value="1"/>
</dbReference>
<dbReference type="PANTHER" id="PTHR12131:SF1">
    <property type="entry name" value="ATP-DEPENDENT RNA HELICASE SUPV3L1, MITOCHONDRIAL-RELATED"/>
    <property type="match status" value="1"/>
</dbReference>
<evidence type="ECO:0000259" key="6">
    <source>
        <dbReference type="PROSITE" id="PS51192"/>
    </source>
</evidence>
<dbReference type="RefSeq" id="WP_219067748.1">
    <property type="nucleotide sequence ID" value="NZ_CAJUXY010000024.1"/>
</dbReference>
<dbReference type="Pfam" id="PF08148">
    <property type="entry name" value="DSHCT"/>
    <property type="match status" value="1"/>
</dbReference>
<keyword evidence="4" id="KW-0067">ATP-binding</keyword>
<reference evidence="8" key="1">
    <citation type="submission" date="2022-05" db="EMBL/GenBank/DDBJ databases">
        <title>A methanotrophic Mycobacterium dominates a cave microbial ecosystem.</title>
        <authorList>
            <person name="Van Spanning R.J.M."/>
            <person name="Guan Q."/>
            <person name="Melkonian C."/>
            <person name="Gallant J."/>
            <person name="Polerecky L."/>
            <person name="Flot J.-F."/>
            <person name="Brandt B.W."/>
            <person name="Braster M."/>
            <person name="Iturbe Espinoza P."/>
            <person name="Aerts J."/>
            <person name="Meima-Franke M."/>
            <person name="Piersma S.R."/>
            <person name="Bunduc C."/>
            <person name="Ummels R."/>
            <person name="Pain A."/>
            <person name="Fleming E.J."/>
            <person name="van der Wel N."/>
            <person name="Gherman V.D."/>
            <person name="Sarbu S.M."/>
            <person name="Bodelier P.L.E."/>
            <person name="Bitter W."/>
        </authorList>
    </citation>
    <scope>NUCLEOTIDE SEQUENCE</scope>
    <source>
        <strain evidence="8">Sulfur Cave</strain>
    </source>
</reference>
<evidence type="ECO:0000256" key="3">
    <source>
        <dbReference type="ARBA" id="ARBA00022806"/>
    </source>
</evidence>
<dbReference type="InterPro" id="IPR050699">
    <property type="entry name" value="RNA-DNA_Helicase"/>
</dbReference>
<dbReference type="SMART" id="SM01142">
    <property type="entry name" value="DSHCT"/>
    <property type="match status" value="1"/>
</dbReference>
<proteinExistence type="predicted"/>
<evidence type="ECO:0000313" key="9">
    <source>
        <dbReference type="Proteomes" id="UP001056610"/>
    </source>
</evidence>
<feature type="domain" description="Helicase ATP-binding" evidence="6">
    <location>
        <begin position="30"/>
        <end position="188"/>
    </location>
</feature>
<evidence type="ECO:0000256" key="5">
    <source>
        <dbReference type="SAM" id="MobiDB-lite"/>
    </source>
</evidence>
<sequence>MTTSPSPAGELARFTAELAFKLDPFQQQACAALENGHGVLVCAPTGAGKTAVGEFAVHLALAAGGKCFYTTPLKALSNQKHSDFVARYGKDQIGLLTGDLSVNANAPVVVMTTEVLRNMLYADSPVLRGLSYVVMDEVHFLADRMRGAVWEEVILHLPDDVRLVSLSATVSNAEEFGGWIQTVRGDTAVVVDDHRPVPLWQHMLVGKRIFDLFDYDADRAGERRQPIVDPNLLRHIAHRREADQLSDWRGPRRHGGRGGPGRAGRPGFYRPPSRPDVIAMLDSEGLLPAITFVFSRAGCDAAVAQCLRSPLRLTTEEGRAQIAEVIDHRCGDLADDDLAVLGYYDWRDGLLRGIAAHHAGLLPVFRHTVEELFTAGLIKAVFATETLALGINMPARTVVLERLVKFNGEQHLPLTPGEYTQLTGRAGRRGIDIEGHAVVLWQPGDPSSEPAEVAGLASTRTFPLRSSFAPSYNMTINLVNRVGPEQAHRLLEQSFAQYQADRSVVSLVRGVERGQRMLDEVAADLGGSDSPVLEYARLRDQITQHERAHARASRLQRRQAANDALAALRRGDIITITHGRRGGLAVVLEPDRDGDDPRPLVLSEHRWAGRISSAEYSGAPAPVGSMTLPKRVEHRQPRVRRDLAAALRSAAQELPVSGGLGQSRGNRTQRRDADPELVSLREQMHRHPIHREPGREAQVRLAQRYLRIERDNAALEKKVAAATNSLARTFDRIVGLLTERGFIQPTDGDLTVTDDGRLLARIYSESDLLVVECLRTGAWAGLRDTELAAVISAVLYESRGGDGPGPPRNAEVPTARLRHALHRTRRLSEELRADEHRHRVTLSREPDDGFVAAIYRWASSADLVAALAAADSEGAGSPLSPGDFVRWCRQVLDLLDQVRNAAPQPELRATAKRAIDAIRRGVVAVDAR</sequence>
<name>A0ABY4QGA1_9MYCO</name>
<dbReference type="InterPro" id="IPR014001">
    <property type="entry name" value="Helicase_ATP-bd"/>
</dbReference>
<accession>A0ABY4QGA1</accession>
<dbReference type="Proteomes" id="UP001056610">
    <property type="component" value="Chromosome"/>
</dbReference>
<dbReference type="PROSITE" id="PS51192">
    <property type="entry name" value="HELICASE_ATP_BIND_1"/>
    <property type="match status" value="1"/>
</dbReference>
<evidence type="ECO:0000259" key="7">
    <source>
        <dbReference type="PROSITE" id="PS51194"/>
    </source>
</evidence>
<evidence type="ECO:0000256" key="2">
    <source>
        <dbReference type="ARBA" id="ARBA00022801"/>
    </source>
</evidence>
<dbReference type="Pfam" id="PF00270">
    <property type="entry name" value="DEAD"/>
    <property type="match status" value="1"/>
</dbReference>
<dbReference type="CDD" id="cd18795">
    <property type="entry name" value="SF2_C_Ski2"/>
    <property type="match status" value="1"/>
</dbReference>
<dbReference type="GO" id="GO:0004386">
    <property type="term" value="F:helicase activity"/>
    <property type="evidence" value="ECO:0007669"/>
    <property type="project" value="UniProtKB-KW"/>
</dbReference>